<evidence type="ECO:0000313" key="4">
    <source>
        <dbReference type="Proteomes" id="UP000085678"/>
    </source>
</evidence>
<dbReference type="GO" id="GO:0002116">
    <property type="term" value="C:semaphorin receptor complex"/>
    <property type="evidence" value="ECO:0007669"/>
    <property type="project" value="TreeGrafter"/>
</dbReference>
<dbReference type="GeneID" id="106177809"/>
<feature type="chain" id="PRO_5010366886" evidence="2">
    <location>
        <begin position="31"/>
        <end position="232"/>
    </location>
</feature>
<comment type="caution">
    <text evidence="1">Lacks conserved residue(s) required for the propagation of feature annotation.</text>
</comment>
<dbReference type="InParanoid" id="A0A1S3K1L5"/>
<keyword evidence="4" id="KW-1185">Reference proteome</keyword>
<protein>
    <submittedName>
        <fullName evidence="5">Plexin-D1-like</fullName>
    </submittedName>
</protein>
<evidence type="ECO:0000313" key="5">
    <source>
        <dbReference type="RefSeq" id="XP_013416161.1"/>
    </source>
</evidence>
<proteinExistence type="predicted"/>
<organism evidence="4 5">
    <name type="scientific">Lingula anatina</name>
    <name type="common">Brachiopod</name>
    <name type="synonym">Lingula unguis</name>
    <dbReference type="NCBI Taxonomy" id="7574"/>
    <lineage>
        <taxon>Eukaryota</taxon>
        <taxon>Metazoa</taxon>
        <taxon>Spiralia</taxon>
        <taxon>Lophotrochozoa</taxon>
        <taxon>Brachiopoda</taxon>
        <taxon>Linguliformea</taxon>
        <taxon>Lingulata</taxon>
        <taxon>Lingulida</taxon>
        <taxon>Linguloidea</taxon>
        <taxon>Lingulidae</taxon>
        <taxon>Lingula</taxon>
    </lineage>
</organism>
<feature type="domain" description="Sema" evidence="3">
    <location>
        <begin position="17"/>
        <end position="232"/>
    </location>
</feature>
<dbReference type="OrthoDB" id="125363at2759"/>
<dbReference type="AlphaFoldDB" id="A0A1S3K1L5"/>
<dbReference type="PANTHER" id="PTHR22625:SF70">
    <property type="entry name" value="PLEXIN A, ISOFORM A"/>
    <property type="match status" value="1"/>
</dbReference>
<evidence type="ECO:0000259" key="3">
    <source>
        <dbReference type="PROSITE" id="PS51004"/>
    </source>
</evidence>
<evidence type="ECO:0000256" key="1">
    <source>
        <dbReference type="PROSITE-ProRule" id="PRU00352"/>
    </source>
</evidence>
<dbReference type="RefSeq" id="XP_013416161.1">
    <property type="nucleotide sequence ID" value="XM_013560707.1"/>
</dbReference>
<dbReference type="GO" id="GO:0017154">
    <property type="term" value="F:semaphorin receptor activity"/>
    <property type="evidence" value="ECO:0007669"/>
    <property type="project" value="InterPro"/>
</dbReference>
<evidence type="ECO:0000256" key="2">
    <source>
        <dbReference type="SAM" id="SignalP"/>
    </source>
</evidence>
<dbReference type="PROSITE" id="PS51004">
    <property type="entry name" value="SEMA"/>
    <property type="match status" value="1"/>
</dbReference>
<dbReference type="SUPFAM" id="SSF101912">
    <property type="entry name" value="Sema domain"/>
    <property type="match status" value="1"/>
</dbReference>
<dbReference type="STRING" id="7574.A0A1S3K1L5"/>
<dbReference type="Proteomes" id="UP000085678">
    <property type="component" value="Unplaced"/>
</dbReference>
<gene>
    <name evidence="5" type="primary">LOC106177809</name>
</gene>
<reference evidence="5" key="1">
    <citation type="submission" date="2025-08" db="UniProtKB">
        <authorList>
            <consortium name="RefSeq"/>
        </authorList>
    </citation>
    <scope>IDENTIFICATION</scope>
    <source>
        <tissue evidence="5">Gonads</tissue>
    </source>
</reference>
<dbReference type="GO" id="GO:0030334">
    <property type="term" value="P:regulation of cell migration"/>
    <property type="evidence" value="ECO:0007669"/>
    <property type="project" value="TreeGrafter"/>
</dbReference>
<keyword evidence="2" id="KW-0732">Signal</keyword>
<dbReference type="InterPro" id="IPR031148">
    <property type="entry name" value="Plexin"/>
</dbReference>
<dbReference type="PANTHER" id="PTHR22625">
    <property type="entry name" value="PLEXIN"/>
    <property type="match status" value="1"/>
</dbReference>
<dbReference type="KEGG" id="lak:106177809"/>
<dbReference type="GO" id="GO:0005886">
    <property type="term" value="C:plasma membrane"/>
    <property type="evidence" value="ECO:0007669"/>
    <property type="project" value="TreeGrafter"/>
</dbReference>
<name>A0A1S3K1L5_LINAN</name>
<dbReference type="InterPro" id="IPR036352">
    <property type="entry name" value="Semap_dom_sf"/>
</dbReference>
<dbReference type="InterPro" id="IPR015943">
    <property type="entry name" value="WD40/YVTN_repeat-like_dom_sf"/>
</dbReference>
<dbReference type="Gene3D" id="2.130.10.10">
    <property type="entry name" value="YVTN repeat-like/Quinoprotein amine dehydrogenase"/>
    <property type="match status" value="1"/>
</dbReference>
<accession>A0A1S3K1L5</accession>
<feature type="signal peptide" evidence="2">
    <location>
        <begin position="1"/>
        <end position="30"/>
    </location>
</feature>
<sequence length="232" mass="24493">MFSGCQSTIAISSMLVTLAVLLSHAVTVRSSTIVSSYPSGQTTVEFNNIAIDNATGTVFIGAVNALYRLDGDLQLLQNATTGPVTDSPYCSPPPLTSTCSQGTPTDNYNKILVVDQSRGRLISCGSVYQGTCESRPVTDISQVTAHRGIGLARSPLENYVAANSRNASTVAFVAPGPISQNSQDVLYVASTYTGQGESGRLRDLVAALLCDKSKDNNQQYRGGNKNNPSMSE</sequence>
<dbReference type="InterPro" id="IPR001627">
    <property type="entry name" value="Semap_dom"/>
</dbReference>